<dbReference type="Pfam" id="PF14326">
    <property type="entry name" value="DUF4384"/>
    <property type="match status" value="1"/>
</dbReference>
<organism evidence="5 6">
    <name type="scientific">Cyclobacterium plantarum</name>
    <dbReference type="NCBI Taxonomy" id="2716263"/>
    <lineage>
        <taxon>Bacteria</taxon>
        <taxon>Pseudomonadati</taxon>
        <taxon>Bacteroidota</taxon>
        <taxon>Cytophagia</taxon>
        <taxon>Cytophagales</taxon>
        <taxon>Cyclobacteriaceae</taxon>
        <taxon>Cyclobacterium</taxon>
    </lineage>
</organism>
<comment type="caution">
    <text evidence="5">The sequence shown here is derived from an EMBL/GenBank/DDBJ whole genome shotgun (WGS) entry which is preliminary data.</text>
</comment>
<feature type="compositionally biased region" description="Polar residues" evidence="1">
    <location>
        <begin position="698"/>
        <end position="708"/>
    </location>
</feature>
<dbReference type="Proteomes" id="UP000649799">
    <property type="component" value="Unassembled WGS sequence"/>
</dbReference>
<reference evidence="5 6" key="1">
    <citation type="submission" date="2020-03" db="EMBL/GenBank/DDBJ databases">
        <title>Cyclobacterium plantarum sp. nov., a marine bacterium isolated from a coastal-marine wetland.</title>
        <authorList>
            <person name="Sanchez-Porro C."/>
            <person name="Ventosa A."/>
            <person name="Amoozegar M."/>
        </authorList>
    </citation>
    <scope>NUCLEOTIDE SEQUENCE [LARGE SCALE GENOMIC DNA]</scope>
    <source>
        <strain evidence="5 6">GBPx2</strain>
    </source>
</reference>
<protein>
    <recommendedName>
        <fullName evidence="7">Caspase domain-containing protein</fullName>
    </recommendedName>
</protein>
<dbReference type="PANTHER" id="PTHR48104">
    <property type="entry name" value="METACASPASE-4"/>
    <property type="match status" value="1"/>
</dbReference>
<dbReference type="EMBL" id="JAANYN010000009">
    <property type="protein sequence ID" value="NHE58981.1"/>
    <property type="molecule type" value="Genomic_DNA"/>
</dbReference>
<dbReference type="Pfam" id="PF00656">
    <property type="entry name" value="Peptidase_C14"/>
    <property type="match status" value="1"/>
</dbReference>
<evidence type="ECO:0000259" key="4">
    <source>
        <dbReference type="Pfam" id="PF14326"/>
    </source>
</evidence>
<keyword evidence="6" id="KW-1185">Reference proteome</keyword>
<proteinExistence type="predicted"/>
<evidence type="ECO:0000313" key="6">
    <source>
        <dbReference type="Proteomes" id="UP000649799"/>
    </source>
</evidence>
<evidence type="ECO:0000256" key="2">
    <source>
        <dbReference type="SAM" id="SignalP"/>
    </source>
</evidence>
<evidence type="ECO:0000256" key="1">
    <source>
        <dbReference type="SAM" id="MobiDB-lite"/>
    </source>
</evidence>
<dbReference type="Gene3D" id="3.40.50.1460">
    <property type="match status" value="1"/>
</dbReference>
<feature type="region of interest" description="Disordered" evidence="1">
    <location>
        <begin position="691"/>
        <end position="710"/>
    </location>
</feature>
<feature type="domain" description="DUF4384" evidence="4">
    <location>
        <begin position="574"/>
        <end position="651"/>
    </location>
</feature>
<dbReference type="PANTHER" id="PTHR48104:SF30">
    <property type="entry name" value="METACASPASE-1"/>
    <property type="match status" value="1"/>
</dbReference>
<evidence type="ECO:0000259" key="3">
    <source>
        <dbReference type="Pfam" id="PF00656"/>
    </source>
</evidence>
<feature type="region of interest" description="Disordered" evidence="1">
    <location>
        <begin position="21"/>
        <end position="59"/>
    </location>
</feature>
<dbReference type="PROSITE" id="PS51257">
    <property type="entry name" value="PROKAR_LIPOPROTEIN"/>
    <property type="match status" value="1"/>
</dbReference>
<accession>A0ABX0HFT1</accession>
<dbReference type="RefSeq" id="WP_166149893.1">
    <property type="nucleotide sequence ID" value="NZ_JAANYN010000009.1"/>
</dbReference>
<evidence type="ECO:0000313" key="5">
    <source>
        <dbReference type="EMBL" id="NHE58981.1"/>
    </source>
</evidence>
<dbReference type="InterPro" id="IPR050452">
    <property type="entry name" value="Metacaspase"/>
</dbReference>
<evidence type="ECO:0008006" key="7">
    <source>
        <dbReference type="Google" id="ProtNLM"/>
    </source>
</evidence>
<dbReference type="InterPro" id="IPR029030">
    <property type="entry name" value="Caspase-like_dom_sf"/>
</dbReference>
<dbReference type="SUPFAM" id="SSF52129">
    <property type="entry name" value="Caspase-like"/>
    <property type="match status" value="1"/>
</dbReference>
<name>A0ABX0HFT1_9BACT</name>
<keyword evidence="2" id="KW-0732">Signal</keyword>
<sequence>MKRLSLLILILSLSCAKTSSEAPETTSVRSNARSGWTTDEQHASTPITSGKNGAANQDSAPKIDEDKFALIVAVGDYDPSTGWSNLSSNKDVPLIKAALSMQGFDTVNNVRVIRDREATKEGIQDAVRKHLVANAKPGAVMVFHYSGHGQQVFDDNGDEKDGYDEALVPYDAPMVYSDASYRGEKHLRDDELGGLFIDVRERLGPSGDLIVVLDACHSGTATRGLGKARGTLVKMEPPSYTPTAGDQTGWIAAENVAELSPMVVISAASADQLNYEAQDENGEWVGSLSLAVSKTLSTLDADASYRGLFDKVMLEMSSLAPRQTPQIEGDINRKILAGKAVPKLDYYTVVDRFDKRNFAINGGQLHSIFEGSRVLLYDIDVEDTSAVAPKASGLVVESYLQESDIELDGELSEEELRNSWVFISDRNFGKMKVNLQVDVRNNAAFQRILQAEFDKVPLIEVVDAVPDLLVEMNNDFTKSRGTNALQIITSNDYVLYEGTVNDRNQPAIAREVIETAISYAQTAYLRDLAMAQEDIKVRFELIPIEVEKRGRGTYEKSRISLADKIGADGVLVLNEGDHFKVKFINEGRKKAYISLLDIQPDNVVNLIIPGEQETAEEYVVAAKDSLELSYIFEIGKPYGVEVFKLIATEEPVNLGPIVTNRGGSTARGEVADRRGGGQVHPLEELLINSYKAEDGENTRSTTTTNVPPSSGHIENLVFRITEAKE</sequence>
<feature type="signal peptide" evidence="2">
    <location>
        <begin position="1"/>
        <end position="21"/>
    </location>
</feature>
<feature type="domain" description="Peptidase C14 caspase" evidence="3">
    <location>
        <begin position="67"/>
        <end position="333"/>
    </location>
</feature>
<feature type="chain" id="PRO_5047464956" description="Caspase domain-containing protein" evidence="2">
    <location>
        <begin position="22"/>
        <end position="725"/>
    </location>
</feature>
<dbReference type="InterPro" id="IPR011600">
    <property type="entry name" value="Pept_C14_caspase"/>
</dbReference>
<gene>
    <name evidence="5" type="ORF">G9Q97_19415</name>
</gene>
<dbReference type="InterPro" id="IPR025493">
    <property type="entry name" value="DUF4384"/>
</dbReference>